<keyword evidence="8 10" id="KW-0408">Iron</keyword>
<protein>
    <recommendedName>
        <fullName evidence="10">Cytochrome c-type biogenesis protein CcmE</fullName>
    </recommendedName>
    <alternativeName>
        <fullName evidence="10">Cytochrome c maturation protein E</fullName>
    </alternativeName>
    <alternativeName>
        <fullName evidence="10">Heme chaperone CcmE</fullName>
    </alternativeName>
</protein>
<dbReference type="GO" id="GO:0017004">
    <property type="term" value="P:cytochrome complex assembly"/>
    <property type="evidence" value="ECO:0007669"/>
    <property type="project" value="UniProtKB-KW"/>
</dbReference>
<keyword evidence="9 10" id="KW-0472">Membrane</keyword>
<evidence type="ECO:0000256" key="4">
    <source>
        <dbReference type="ARBA" id="ARBA00022723"/>
    </source>
</evidence>
<evidence type="ECO:0000256" key="6">
    <source>
        <dbReference type="ARBA" id="ARBA00022968"/>
    </source>
</evidence>
<accession>A0A418NQ31</accession>
<dbReference type="EMBL" id="QXFL01000006">
    <property type="protein sequence ID" value="RIV84651.1"/>
    <property type="molecule type" value="Genomic_DNA"/>
</dbReference>
<dbReference type="InterPro" id="IPR036127">
    <property type="entry name" value="CcmE-like_sf"/>
</dbReference>
<dbReference type="AlphaFoldDB" id="A0A418NQ31"/>
<feature type="binding site" description="axial binding residue" evidence="10 11">
    <location>
        <position position="135"/>
    </location>
    <ligand>
        <name>heme</name>
        <dbReference type="ChEBI" id="CHEBI:30413"/>
    </ligand>
    <ligandPart>
        <name>Fe</name>
        <dbReference type="ChEBI" id="CHEBI:18248"/>
    </ligandPart>
</feature>
<evidence type="ECO:0000313" key="13">
    <source>
        <dbReference type="EMBL" id="RIV84651.1"/>
    </source>
</evidence>
<keyword evidence="3 10" id="KW-0812">Transmembrane</keyword>
<evidence type="ECO:0000256" key="5">
    <source>
        <dbReference type="ARBA" id="ARBA00022748"/>
    </source>
</evidence>
<evidence type="ECO:0000256" key="9">
    <source>
        <dbReference type="ARBA" id="ARBA00023136"/>
    </source>
</evidence>
<evidence type="ECO:0000256" key="7">
    <source>
        <dbReference type="ARBA" id="ARBA00022989"/>
    </source>
</evidence>
<evidence type="ECO:0000256" key="1">
    <source>
        <dbReference type="ARBA" id="ARBA00004370"/>
    </source>
</evidence>
<dbReference type="GO" id="GO:0020037">
    <property type="term" value="F:heme binding"/>
    <property type="evidence" value="ECO:0007669"/>
    <property type="project" value="InterPro"/>
</dbReference>
<dbReference type="GO" id="GO:0017003">
    <property type="term" value="P:protein-heme linkage"/>
    <property type="evidence" value="ECO:0007669"/>
    <property type="project" value="UniProtKB-UniRule"/>
</dbReference>
<evidence type="ECO:0000256" key="12">
    <source>
        <dbReference type="SAM" id="Phobius"/>
    </source>
</evidence>
<feature type="binding site" description="covalent" evidence="10 11">
    <location>
        <position position="131"/>
    </location>
    <ligand>
        <name>heme</name>
        <dbReference type="ChEBI" id="CHEBI:30413"/>
    </ligand>
</feature>
<evidence type="ECO:0000256" key="10">
    <source>
        <dbReference type="HAMAP-Rule" id="MF_01959"/>
    </source>
</evidence>
<feature type="topological domain" description="Extracellular" evidence="10">
    <location>
        <begin position="37"/>
        <end position="161"/>
    </location>
</feature>
<dbReference type="PANTHER" id="PTHR34128:SF2">
    <property type="entry name" value="CYTOCHROME C-TYPE BIOGENESIS PROTEIN CCME HOMOLOG, MITOCHONDRIAL"/>
    <property type="match status" value="1"/>
</dbReference>
<dbReference type="RefSeq" id="WP_119587541.1">
    <property type="nucleotide sequence ID" value="NZ_CAWODQ010000026.1"/>
</dbReference>
<evidence type="ECO:0000256" key="3">
    <source>
        <dbReference type="ARBA" id="ARBA00022692"/>
    </source>
</evidence>
<evidence type="ECO:0000256" key="8">
    <source>
        <dbReference type="ARBA" id="ARBA00023004"/>
    </source>
</evidence>
<dbReference type="HAMAP" id="MF_01959">
    <property type="entry name" value="CcmE"/>
    <property type="match status" value="1"/>
</dbReference>
<dbReference type="Proteomes" id="UP000286576">
    <property type="component" value="Unassembled WGS sequence"/>
</dbReference>
<dbReference type="PANTHER" id="PTHR34128">
    <property type="entry name" value="CYTOCHROME C-TYPE BIOGENESIS PROTEIN CCME HOMOLOG, MITOCHONDRIAL"/>
    <property type="match status" value="1"/>
</dbReference>
<dbReference type="Pfam" id="PF03100">
    <property type="entry name" value="CcmE"/>
    <property type="match status" value="1"/>
</dbReference>
<feature type="transmembrane region" description="Helical" evidence="12">
    <location>
        <begin position="16"/>
        <end position="37"/>
    </location>
</feature>
<keyword evidence="4 10" id="KW-0479">Metal-binding</keyword>
<keyword evidence="5 10" id="KW-0201">Cytochrome c-type biogenesis</keyword>
<comment type="subcellular location">
    <subcellularLocation>
        <location evidence="10">Cell membrane</location>
        <topology evidence="10">Single-pass type II membrane protein</topology>
    </subcellularLocation>
    <subcellularLocation>
        <location evidence="1">Membrane</location>
    </subcellularLocation>
</comment>
<dbReference type="SUPFAM" id="SSF82093">
    <property type="entry name" value="Heme chaperone CcmE"/>
    <property type="match status" value="1"/>
</dbReference>
<gene>
    <name evidence="10 13" type="primary">ccmE</name>
    <name evidence="10" type="synonym">cycJ</name>
    <name evidence="13" type="ORF">D2V07_13825</name>
</gene>
<evidence type="ECO:0000313" key="14">
    <source>
        <dbReference type="Proteomes" id="UP000286576"/>
    </source>
</evidence>
<comment type="similarity">
    <text evidence="10">Belongs to the CcmE/CycJ family.</text>
</comment>
<keyword evidence="6 10" id="KW-0735">Signal-anchor</keyword>
<proteinExistence type="inferred from homology"/>
<name>A0A418NQ31_9SPHN</name>
<dbReference type="NCBIfam" id="NF009727">
    <property type="entry name" value="PRK13254.1-1"/>
    <property type="match status" value="1"/>
</dbReference>
<dbReference type="NCBIfam" id="NF009731">
    <property type="entry name" value="PRK13254.1-5"/>
    <property type="match status" value="1"/>
</dbReference>
<dbReference type="GO" id="GO:0046872">
    <property type="term" value="F:metal ion binding"/>
    <property type="evidence" value="ECO:0007669"/>
    <property type="project" value="UniProtKB-KW"/>
</dbReference>
<dbReference type="Gene3D" id="2.40.50.140">
    <property type="entry name" value="Nucleic acid-binding proteins"/>
    <property type="match status" value="1"/>
</dbReference>
<dbReference type="GO" id="GO:0005886">
    <property type="term" value="C:plasma membrane"/>
    <property type="evidence" value="ECO:0007669"/>
    <property type="project" value="UniProtKB-SubCell"/>
</dbReference>
<sequence>MSTTGSRGLKPKHQRLVLLVIALVALVGAGLLAAYALRNQASYFYVPADIAAAPPQPGQSIRLGGMVENGSITTAADGVTVEFVVQDGQARVPVSYTGIVPALFVEGSGVVAEGAMRADGVFIADNLLAKHDENYMPRELEGMSSAELREELQESMSGPSE</sequence>
<dbReference type="OrthoDB" id="9793584at2"/>
<keyword evidence="2 10" id="KW-0349">Heme</keyword>
<keyword evidence="14" id="KW-1185">Reference proteome</keyword>
<dbReference type="InterPro" id="IPR004329">
    <property type="entry name" value="CcmE"/>
</dbReference>
<dbReference type="InterPro" id="IPR012340">
    <property type="entry name" value="NA-bd_OB-fold"/>
</dbReference>
<evidence type="ECO:0000256" key="2">
    <source>
        <dbReference type="ARBA" id="ARBA00022617"/>
    </source>
</evidence>
<comment type="function">
    <text evidence="10">Heme chaperone required for the biogenesis of c-type cytochromes. Transiently binds heme delivered by CcmC and transfers the heme to apo-cytochromes in a process facilitated by CcmF and CcmH.</text>
</comment>
<organism evidence="13 14">
    <name type="scientific">Aurantiacibacter zhengii</name>
    <dbReference type="NCBI Taxonomy" id="2307003"/>
    <lineage>
        <taxon>Bacteria</taxon>
        <taxon>Pseudomonadati</taxon>
        <taxon>Pseudomonadota</taxon>
        <taxon>Alphaproteobacteria</taxon>
        <taxon>Sphingomonadales</taxon>
        <taxon>Erythrobacteraceae</taxon>
        <taxon>Aurantiacibacter</taxon>
    </lineage>
</organism>
<keyword evidence="10" id="KW-1003">Cell membrane</keyword>
<keyword evidence="7 10" id="KW-1133">Transmembrane helix</keyword>
<reference evidence="13 14" key="1">
    <citation type="submission" date="2018-08" db="EMBL/GenBank/DDBJ databases">
        <title>Erythrobacter zhengii sp.nov., a bacterium isolated from deep-sea sediment.</title>
        <authorList>
            <person name="Fang C."/>
            <person name="Wu Y.-H."/>
            <person name="Sun C."/>
            <person name="Wang H."/>
            <person name="Cheng H."/>
            <person name="Meng F.-X."/>
            <person name="Wang C.-S."/>
            <person name="Xu X.-W."/>
        </authorList>
    </citation>
    <scope>NUCLEOTIDE SEQUENCE [LARGE SCALE GENOMIC DNA]</scope>
    <source>
        <strain evidence="13 14">V18</strain>
    </source>
</reference>
<comment type="caution">
    <text evidence="13">The sequence shown here is derived from an EMBL/GenBank/DDBJ whole genome shotgun (WGS) entry which is preliminary data.</text>
</comment>
<feature type="topological domain" description="Cytoplasmic" evidence="10">
    <location>
        <begin position="1"/>
        <end position="15"/>
    </location>
</feature>
<evidence type="ECO:0000256" key="11">
    <source>
        <dbReference type="PIRSR" id="PIRSR604329-50"/>
    </source>
</evidence>